<feature type="compositionally biased region" description="Acidic residues" evidence="1">
    <location>
        <begin position="154"/>
        <end position="189"/>
    </location>
</feature>
<comment type="caution">
    <text evidence="2">The sequence shown here is derived from an EMBL/GenBank/DDBJ whole genome shotgun (WGS) entry which is preliminary data.</text>
</comment>
<reference evidence="2 3" key="1">
    <citation type="journal article" date="2021" name="BMC Genomics">
        <title>Datura genome reveals duplications of psychoactive alkaloid biosynthetic genes and high mutation rate following tissue culture.</title>
        <authorList>
            <person name="Rajewski A."/>
            <person name="Carter-House D."/>
            <person name="Stajich J."/>
            <person name="Litt A."/>
        </authorList>
    </citation>
    <scope>NUCLEOTIDE SEQUENCE [LARGE SCALE GENOMIC DNA]</scope>
    <source>
        <strain evidence="2">AR-01</strain>
    </source>
</reference>
<dbReference type="EMBL" id="JACEIK010005432">
    <property type="protein sequence ID" value="MCE0481494.1"/>
    <property type="molecule type" value="Genomic_DNA"/>
</dbReference>
<feature type="compositionally biased region" description="Basic and acidic residues" evidence="1">
    <location>
        <begin position="140"/>
        <end position="153"/>
    </location>
</feature>
<organism evidence="2 3">
    <name type="scientific">Datura stramonium</name>
    <name type="common">Jimsonweed</name>
    <name type="synonym">Common thornapple</name>
    <dbReference type="NCBI Taxonomy" id="4076"/>
    <lineage>
        <taxon>Eukaryota</taxon>
        <taxon>Viridiplantae</taxon>
        <taxon>Streptophyta</taxon>
        <taxon>Embryophyta</taxon>
        <taxon>Tracheophyta</taxon>
        <taxon>Spermatophyta</taxon>
        <taxon>Magnoliopsida</taxon>
        <taxon>eudicotyledons</taxon>
        <taxon>Gunneridae</taxon>
        <taxon>Pentapetalae</taxon>
        <taxon>asterids</taxon>
        <taxon>lamiids</taxon>
        <taxon>Solanales</taxon>
        <taxon>Solanaceae</taxon>
        <taxon>Solanoideae</taxon>
        <taxon>Datureae</taxon>
        <taxon>Datura</taxon>
    </lineage>
</organism>
<dbReference type="Proteomes" id="UP000823775">
    <property type="component" value="Unassembled WGS sequence"/>
</dbReference>
<name>A0ABS8VL41_DATST</name>
<accession>A0ABS8VL41</accession>
<evidence type="ECO:0000313" key="2">
    <source>
        <dbReference type="EMBL" id="MCE0481494.1"/>
    </source>
</evidence>
<gene>
    <name evidence="2" type="ORF">HAX54_039292</name>
</gene>
<feature type="compositionally biased region" description="Acidic residues" evidence="1">
    <location>
        <begin position="197"/>
        <end position="212"/>
    </location>
</feature>
<evidence type="ECO:0000313" key="3">
    <source>
        <dbReference type="Proteomes" id="UP000823775"/>
    </source>
</evidence>
<feature type="region of interest" description="Disordered" evidence="1">
    <location>
        <begin position="136"/>
        <end position="219"/>
    </location>
</feature>
<sequence length="294" mass="33653">MDKSSWSISSKGSTAMTAMTDIGISSPLFGLLQYIPLWSLMAPYEDGYEALIPTTRVRTLQNEWRYLRMLGIEETKWCTPEYYAWFNVGGHRVLPSVLGCDEVVDISLDDWVRLEILPRMDLKIPMFRKTVPGSVNHMIPKIEGDPESPGKEEDPIEEDPEVDPIEEDAEKDTEEDPVEENPIEENPEEDPVKENPIEEDPEEDPTEGNPIEEDPRKTLAYTTPMTGEQWRRVQARNPKIFQHRIPKVSRRPSQNLGQRDLARKGAGKWVTLRSPQKMISLSIWSTTLDSTMIC</sequence>
<keyword evidence="3" id="KW-1185">Reference proteome</keyword>
<evidence type="ECO:0000256" key="1">
    <source>
        <dbReference type="SAM" id="MobiDB-lite"/>
    </source>
</evidence>
<protein>
    <submittedName>
        <fullName evidence="2">Uncharacterized protein</fullName>
    </submittedName>
</protein>
<proteinExistence type="predicted"/>